<dbReference type="EMBL" id="JADIND010000188">
    <property type="protein sequence ID" value="MBO8431372.1"/>
    <property type="molecule type" value="Genomic_DNA"/>
</dbReference>
<organism evidence="1 2">
    <name type="scientific">Candidatus Scatousia excrementipullorum</name>
    <dbReference type="NCBI Taxonomy" id="2840936"/>
    <lineage>
        <taxon>Bacteria</taxon>
        <taxon>Candidatus Scatousia</taxon>
    </lineage>
</organism>
<reference evidence="1" key="1">
    <citation type="submission" date="2020-10" db="EMBL/GenBank/DDBJ databases">
        <authorList>
            <person name="Gilroy R."/>
        </authorList>
    </citation>
    <scope>NUCLEOTIDE SEQUENCE</scope>
    <source>
        <strain evidence="1">10192</strain>
    </source>
</reference>
<dbReference type="AlphaFoldDB" id="A0A9D9DNX1"/>
<reference evidence="1" key="2">
    <citation type="journal article" date="2021" name="PeerJ">
        <title>Extensive microbial diversity within the chicken gut microbiome revealed by metagenomics and culture.</title>
        <authorList>
            <person name="Gilroy R."/>
            <person name="Ravi A."/>
            <person name="Getino M."/>
            <person name="Pursley I."/>
            <person name="Horton D.L."/>
            <person name="Alikhan N.F."/>
            <person name="Baker D."/>
            <person name="Gharbi K."/>
            <person name="Hall N."/>
            <person name="Watson M."/>
            <person name="Adriaenssens E.M."/>
            <person name="Foster-Nyarko E."/>
            <person name="Jarju S."/>
            <person name="Secka A."/>
            <person name="Antonio M."/>
            <person name="Oren A."/>
            <person name="Chaudhuri R.R."/>
            <person name="La Ragione R."/>
            <person name="Hildebrand F."/>
            <person name="Pallen M.J."/>
        </authorList>
    </citation>
    <scope>NUCLEOTIDE SEQUENCE</scope>
    <source>
        <strain evidence="1">10192</strain>
    </source>
</reference>
<accession>A0A9D9DNX1</accession>
<evidence type="ECO:0000313" key="1">
    <source>
        <dbReference type="EMBL" id="MBO8431372.1"/>
    </source>
</evidence>
<gene>
    <name evidence="1" type="ORF">IAC76_08305</name>
</gene>
<dbReference type="Proteomes" id="UP000823632">
    <property type="component" value="Unassembled WGS sequence"/>
</dbReference>
<name>A0A9D9DNX1_9BACT</name>
<sequence>MEYACSISHYFLYGKFKIRKSAELNDFIYKNVSALKSGKEVSGSLGFTSDSNLHSAFGKVDVLSAKLQGKYIEFILLDTYDFNPNEINPLVQMGYSAQKAGLLNPYFTIVKVKYKI</sequence>
<proteinExistence type="predicted"/>
<protein>
    <submittedName>
        <fullName evidence="1">Uncharacterized protein</fullName>
    </submittedName>
</protein>
<comment type="caution">
    <text evidence="1">The sequence shown here is derived from an EMBL/GenBank/DDBJ whole genome shotgun (WGS) entry which is preliminary data.</text>
</comment>
<evidence type="ECO:0000313" key="2">
    <source>
        <dbReference type="Proteomes" id="UP000823632"/>
    </source>
</evidence>